<dbReference type="RefSeq" id="XP_028463052.1">
    <property type="nucleotide sequence ID" value="XM_028610731.1"/>
</dbReference>
<feature type="compositionally biased region" description="Basic and acidic residues" evidence="1">
    <location>
        <begin position="43"/>
        <end position="54"/>
    </location>
</feature>
<evidence type="ECO:0000313" key="2">
    <source>
        <dbReference type="EMBL" id="ROT35246.1"/>
    </source>
</evidence>
<feature type="region of interest" description="Disordered" evidence="1">
    <location>
        <begin position="24"/>
        <end position="219"/>
    </location>
</feature>
<evidence type="ECO:0000256" key="1">
    <source>
        <dbReference type="SAM" id="MobiDB-lite"/>
    </source>
</evidence>
<keyword evidence="3" id="KW-1185">Reference proteome</keyword>
<accession>A0A3N2PLM3</accession>
<reference evidence="2 3" key="1">
    <citation type="journal article" date="2018" name="Mol. Ecol.">
        <title>The obligate alkalophilic soda-lake fungus Sodiomyces alkalinus has shifted to a protein diet.</title>
        <authorList>
            <person name="Grum-Grzhimaylo A.A."/>
            <person name="Falkoski D.L."/>
            <person name="van den Heuvel J."/>
            <person name="Valero-Jimenez C.A."/>
            <person name="Min B."/>
            <person name="Choi I.G."/>
            <person name="Lipzen A."/>
            <person name="Daum C.G."/>
            <person name="Aanen D.K."/>
            <person name="Tsang A."/>
            <person name="Henrissat B."/>
            <person name="Bilanenko E.N."/>
            <person name="de Vries R.P."/>
            <person name="van Kan J.A.L."/>
            <person name="Grigoriev I.V."/>
            <person name="Debets A.J.M."/>
        </authorList>
    </citation>
    <scope>NUCLEOTIDE SEQUENCE [LARGE SCALE GENOMIC DNA]</scope>
    <source>
        <strain evidence="2 3">F11</strain>
    </source>
</reference>
<proteinExistence type="predicted"/>
<dbReference type="AlphaFoldDB" id="A0A3N2PLM3"/>
<dbReference type="OrthoDB" id="4850596at2759"/>
<protein>
    <submittedName>
        <fullName evidence="2">Uncharacterized protein</fullName>
    </submittedName>
</protein>
<dbReference type="EMBL" id="ML119061">
    <property type="protein sequence ID" value="ROT35246.1"/>
    <property type="molecule type" value="Genomic_DNA"/>
</dbReference>
<evidence type="ECO:0000313" key="3">
    <source>
        <dbReference type="Proteomes" id="UP000272025"/>
    </source>
</evidence>
<dbReference type="GeneID" id="39579209"/>
<gene>
    <name evidence="2" type="ORF">SODALDRAFT_328564</name>
</gene>
<sequence>MSRSTMTGPALGAAALLGGGVYMMRGSKSKNQDATNDPAGVARKKEQADAKRDLGLGGAGVGGNTNTGGTELGSGLASGNTGENQGRWRQASGRDVPRENLPSGGVGGGYGGNNANTRAVEHTKGSSTGGGSGAGENKTQGVGEMLQGALGSKGSRENEQDRGHEGGPGGRGRPEGAQGIDRQDTKVWSHYGESPTKRGGGPFDKHRKDVTASGVNPDR</sequence>
<organism evidence="2 3">
    <name type="scientific">Sodiomyces alkalinus (strain CBS 110278 / VKM F-3762 / F11)</name>
    <name type="common">Alkaliphilic filamentous fungus</name>
    <dbReference type="NCBI Taxonomy" id="1314773"/>
    <lineage>
        <taxon>Eukaryota</taxon>
        <taxon>Fungi</taxon>
        <taxon>Dikarya</taxon>
        <taxon>Ascomycota</taxon>
        <taxon>Pezizomycotina</taxon>
        <taxon>Sordariomycetes</taxon>
        <taxon>Hypocreomycetidae</taxon>
        <taxon>Glomerellales</taxon>
        <taxon>Plectosphaerellaceae</taxon>
        <taxon>Sodiomyces</taxon>
    </lineage>
</organism>
<feature type="compositionally biased region" description="Gly residues" evidence="1">
    <location>
        <begin position="55"/>
        <end position="72"/>
    </location>
</feature>
<dbReference type="Proteomes" id="UP000272025">
    <property type="component" value="Unassembled WGS sequence"/>
</dbReference>
<feature type="compositionally biased region" description="Basic and acidic residues" evidence="1">
    <location>
        <begin position="154"/>
        <end position="165"/>
    </location>
</feature>
<name>A0A3N2PLM3_SODAK</name>